<dbReference type="Proteomes" id="UP000887580">
    <property type="component" value="Unplaced"/>
</dbReference>
<organism evidence="1 2">
    <name type="scientific">Panagrolaimus sp. PS1159</name>
    <dbReference type="NCBI Taxonomy" id="55785"/>
    <lineage>
        <taxon>Eukaryota</taxon>
        <taxon>Metazoa</taxon>
        <taxon>Ecdysozoa</taxon>
        <taxon>Nematoda</taxon>
        <taxon>Chromadorea</taxon>
        <taxon>Rhabditida</taxon>
        <taxon>Tylenchina</taxon>
        <taxon>Panagrolaimomorpha</taxon>
        <taxon>Panagrolaimoidea</taxon>
        <taxon>Panagrolaimidae</taxon>
        <taxon>Panagrolaimus</taxon>
    </lineage>
</organism>
<name>A0AC35GB16_9BILA</name>
<proteinExistence type="predicted"/>
<sequence length="152" mass="16411">KDPADPDGVLELALEIVPKHSVLIFCNSRAACENLFTDELKKHKREERAAIVEELKAETDNQAAQGLKNALRVGIAYHHAGLMNCERQVVESAFHSGAISIVCATSTLAAGVNLPARRVIIRSPKVGISFMTKSQFLQMAGRAGRAGFDDIG</sequence>
<accession>A0AC35GB16</accession>
<reference evidence="2" key="1">
    <citation type="submission" date="2022-11" db="UniProtKB">
        <authorList>
            <consortium name="WormBaseParasite"/>
        </authorList>
    </citation>
    <scope>IDENTIFICATION</scope>
</reference>
<protein>
    <submittedName>
        <fullName evidence="2">Helicase C-terminal domain-containing protein</fullName>
    </submittedName>
</protein>
<evidence type="ECO:0000313" key="1">
    <source>
        <dbReference type="Proteomes" id="UP000887580"/>
    </source>
</evidence>
<dbReference type="WBParaSite" id="PS1159_v2.g3075.t2">
    <property type="protein sequence ID" value="PS1159_v2.g3075.t2"/>
    <property type="gene ID" value="PS1159_v2.g3075"/>
</dbReference>
<evidence type="ECO:0000313" key="2">
    <source>
        <dbReference type="WBParaSite" id="PS1159_v2.g3075.t2"/>
    </source>
</evidence>